<feature type="region of interest" description="Disordered" evidence="1">
    <location>
        <begin position="1"/>
        <end position="35"/>
    </location>
</feature>
<dbReference type="EMBL" id="JBHSIT010000005">
    <property type="protein sequence ID" value="MFC4909531.1"/>
    <property type="molecule type" value="Genomic_DNA"/>
</dbReference>
<protein>
    <submittedName>
        <fullName evidence="3">Polyphosphate kinase 2 family protein</fullName>
    </submittedName>
</protein>
<sequence>MPADETGGRTADARTADARTAGAGTAGGTADGGTGGGGMADGMADGATGGGMAARAARIEAFIEQLRVVPGTKVNLPEDFDPASRSGIDRKRDGVELLRTGVELLADYQRRLAAQATHGVLVCLQAMDAGGKDGTIRHVMSGVNPQGVRVHNFKVPSAEELGHDYLWRYARRLPARGEIAIFNRSHYEEVLVVRVHPEVLARQRLPGDAVAGTDGDVWERRYREINDWERYLAGNGFRIVKLLLNLSAEEQRRRFLKRIDVPERNWKFSAADARERAYWDAYQDAFSEMLSATSTPWAPWYVVPADRKWFARICAGAVLAHTLIEIDPRYPRVSVAARRELARARRELERQAPGPGRPAAARRGEGRAR</sequence>
<dbReference type="InterPro" id="IPR022300">
    <property type="entry name" value="PPK2-rel_1"/>
</dbReference>
<feature type="domain" description="Polyphosphate kinase-2-related" evidence="2">
    <location>
        <begin position="94"/>
        <end position="321"/>
    </location>
</feature>
<accession>A0ABV9U1L6</accession>
<reference evidence="4" key="1">
    <citation type="journal article" date="2019" name="Int. J. Syst. Evol. Microbiol.">
        <title>The Global Catalogue of Microorganisms (GCM) 10K type strain sequencing project: providing services to taxonomists for standard genome sequencing and annotation.</title>
        <authorList>
            <consortium name="The Broad Institute Genomics Platform"/>
            <consortium name="The Broad Institute Genome Sequencing Center for Infectious Disease"/>
            <person name="Wu L."/>
            <person name="Ma J."/>
        </authorList>
    </citation>
    <scope>NUCLEOTIDE SEQUENCE [LARGE SCALE GENOMIC DNA]</scope>
    <source>
        <strain evidence="4">KLKA75</strain>
    </source>
</reference>
<feature type="region of interest" description="Disordered" evidence="1">
    <location>
        <begin position="346"/>
        <end position="369"/>
    </location>
</feature>
<gene>
    <name evidence="3" type="ORF">ACFPCY_19570</name>
</gene>
<organism evidence="3 4">
    <name type="scientific">Actinomadura gamaensis</name>
    <dbReference type="NCBI Taxonomy" id="1763541"/>
    <lineage>
        <taxon>Bacteria</taxon>
        <taxon>Bacillati</taxon>
        <taxon>Actinomycetota</taxon>
        <taxon>Actinomycetes</taxon>
        <taxon>Streptosporangiales</taxon>
        <taxon>Thermomonosporaceae</taxon>
        <taxon>Actinomadura</taxon>
    </lineage>
</organism>
<dbReference type="PANTHER" id="PTHR34383">
    <property type="entry name" value="POLYPHOSPHATE:AMP PHOSPHOTRANSFERASE-RELATED"/>
    <property type="match status" value="1"/>
</dbReference>
<evidence type="ECO:0000313" key="4">
    <source>
        <dbReference type="Proteomes" id="UP001595872"/>
    </source>
</evidence>
<keyword evidence="3" id="KW-0418">Kinase</keyword>
<keyword evidence="3" id="KW-0808">Transferase</keyword>
<dbReference type="GO" id="GO:0016301">
    <property type="term" value="F:kinase activity"/>
    <property type="evidence" value="ECO:0007669"/>
    <property type="project" value="UniProtKB-KW"/>
</dbReference>
<dbReference type="Proteomes" id="UP001595872">
    <property type="component" value="Unassembled WGS sequence"/>
</dbReference>
<dbReference type="PANTHER" id="PTHR34383:SF3">
    <property type="entry name" value="POLYPHOSPHATE:AMP PHOSPHOTRANSFERASE"/>
    <property type="match status" value="1"/>
</dbReference>
<evidence type="ECO:0000259" key="2">
    <source>
        <dbReference type="Pfam" id="PF03976"/>
    </source>
</evidence>
<keyword evidence="4" id="KW-1185">Reference proteome</keyword>
<proteinExistence type="predicted"/>
<dbReference type="NCBIfam" id="TIGR03709">
    <property type="entry name" value="PPK2_rel_1"/>
    <property type="match status" value="1"/>
</dbReference>
<dbReference type="InterPro" id="IPR027417">
    <property type="entry name" value="P-loop_NTPase"/>
</dbReference>
<evidence type="ECO:0000313" key="3">
    <source>
        <dbReference type="EMBL" id="MFC4909531.1"/>
    </source>
</evidence>
<dbReference type="Pfam" id="PF03976">
    <property type="entry name" value="PPK2"/>
    <property type="match status" value="1"/>
</dbReference>
<feature type="compositionally biased region" description="Gly residues" evidence="1">
    <location>
        <begin position="24"/>
        <end position="35"/>
    </location>
</feature>
<name>A0ABV9U1L6_9ACTN</name>
<dbReference type="Gene3D" id="3.40.50.300">
    <property type="entry name" value="P-loop containing nucleotide triphosphate hydrolases"/>
    <property type="match status" value="1"/>
</dbReference>
<dbReference type="InterPro" id="IPR022488">
    <property type="entry name" value="PPK2-related"/>
</dbReference>
<dbReference type="RefSeq" id="WP_378257110.1">
    <property type="nucleotide sequence ID" value="NZ_JBHSIT010000005.1"/>
</dbReference>
<evidence type="ECO:0000256" key="1">
    <source>
        <dbReference type="SAM" id="MobiDB-lite"/>
    </source>
</evidence>
<comment type="caution">
    <text evidence="3">The sequence shown here is derived from an EMBL/GenBank/DDBJ whole genome shotgun (WGS) entry which is preliminary data.</text>
</comment>
<dbReference type="SUPFAM" id="SSF52540">
    <property type="entry name" value="P-loop containing nucleoside triphosphate hydrolases"/>
    <property type="match status" value="1"/>
</dbReference>
<feature type="compositionally biased region" description="Low complexity" evidence="1">
    <location>
        <begin position="352"/>
        <end position="361"/>
    </location>
</feature>